<sequence length="1007" mass="108148">MNWRDGVSLSRTRPPEPRGVLPRPRLEALLGGARLILVQAPAGYGKTTAVAGFAERQRACWYTLDLEDSDPGLLLAGLARAVDALPGAARVARLLDDHAPLPVVAEALADALHESGTLLVLDEAHLLQEPALAPVCRKLLPHARLILLSRVPLTLPELTRAAAEGELQVIGATELAFTLEETRALLERNAPLLSRLELTQALQLTEGWPIALRYLAQALAGGRLPPAALGDLELRGAPLSAIFTYLAQEVLGPLEAPLRDFLRDSSVFETLDAPLLSAALDEPLAATYLEALSGGGTFLSRTGADGYRAHPLLRAHLRAQLPEARLREIAARGAAYLEAHGRGREALGAYLLGGDQERAARLLAVRGAAWLREGRTRLVARALGALQATLDRYPELHALTGDVRRSESRYPEALESYRRAPDLARHLGSAQVFLDTVSPARAQAALEAAEAHLHTPQDRARWLGLNAENALNFGQVVRARELAAQARALDPDAPLPSEARLALRAGQLQQALTLALEAAQGERGSPRAPLGHREGLLLASLLCALTGEPRRAIALAQEGAHESERLEHAFGIALAMARLGHAQLAAGDLEEARRSYTRAAELAGRTDAPRLRVEPLMGLAFLEAAAGALGAGFGSAERAAAIAEESGDRWMRALVHACHAFGLLRACHPRTPQVLETARADYAACGDSFGLALCRWADVQLSPTPENAEAFLAALEAGDYGFLLARPSLFAVSAERPPRAAALARLAELAPARAALLRALAREMNYPDLPVHHPGYALHLRLLGSLELRRGSEAVSDWGRAKARDLLVLLALHPAGLPRESAVDALYPESPSEVAERNFRIVLHALSGVLDGGGRGYYLERGELLRLHASPDLRCDLWEARALLTRPQGREHELLGLEADIAPNLDLGALDEARNRYRADLERTLVEAARREAEGGDPEFGRALAARALEVEPASEPAARALMRAAARLGDAALLARTYARLGEALQDLGLAPLEETRALYRVLSGR</sequence>
<protein>
    <submittedName>
        <fullName evidence="4">ATP/maltotriose-dependent transcriptional regulator MalT/DNA-binding SARP family transcriptional activator</fullName>
    </submittedName>
</protein>
<dbReference type="GO" id="GO:0003677">
    <property type="term" value="F:DNA binding"/>
    <property type="evidence" value="ECO:0007669"/>
    <property type="project" value="UniProtKB-KW"/>
</dbReference>
<evidence type="ECO:0000256" key="2">
    <source>
        <dbReference type="SAM" id="MobiDB-lite"/>
    </source>
</evidence>
<feature type="repeat" description="TPR" evidence="1">
    <location>
        <begin position="573"/>
        <end position="606"/>
    </location>
</feature>
<dbReference type="RefSeq" id="WP_183987617.1">
    <property type="nucleotide sequence ID" value="NZ_JACHHG010000008.1"/>
</dbReference>
<dbReference type="SUPFAM" id="SSF52540">
    <property type="entry name" value="P-loop containing nucleoside triphosphate hydrolases"/>
    <property type="match status" value="1"/>
</dbReference>
<dbReference type="Gene3D" id="1.25.40.10">
    <property type="entry name" value="Tetratricopeptide repeat domain"/>
    <property type="match status" value="1"/>
</dbReference>
<dbReference type="SUPFAM" id="SSF48452">
    <property type="entry name" value="TPR-like"/>
    <property type="match status" value="2"/>
</dbReference>
<dbReference type="PANTHER" id="PTHR35807">
    <property type="entry name" value="TRANSCRIPTIONAL REGULATOR REDD-RELATED"/>
    <property type="match status" value="1"/>
</dbReference>
<keyword evidence="1" id="KW-0802">TPR repeat</keyword>
<dbReference type="Pfam" id="PF13401">
    <property type="entry name" value="AAA_22"/>
    <property type="match status" value="1"/>
</dbReference>
<dbReference type="InterPro" id="IPR005158">
    <property type="entry name" value="BTAD"/>
</dbReference>
<dbReference type="GO" id="GO:0016887">
    <property type="term" value="F:ATP hydrolysis activity"/>
    <property type="evidence" value="ECO:0007669"/>
    <property type="project" value="InterPro"/>
</dbReference>
<dbReference type="InterPro" id="IPR059106">
    <property type="entry name" value="WHD_MalT"/>
</dbReference>
<dbReference type="EMBL" id="JACHHG010000008">
    <property type="protein sequence ID" value="MBB6098861.1"/>
    <property type="molecule type" value="Genomic_DNA"/>
</dbReference>
<dbReference type="InterPro" id="IPR036388">
    <property type="entry name" value="WH-like_DNA-bd_sf"/>
</dbReference>
<dbReference type="InterPro" id="IPR027417">
    <property type="entry name" value="P-loop_NTPase"/>
</dbReference>
<dbReference type="InterPro" id="IPR049945">
    <property type="entry name" value="AAA_22"/>
</dbReference>
<dbReference type="Proteomes" id="UP000569951">
    <property type="component" value="Unassembled WGS sequence"/>
</dbReference>
<accession>A0A841HZA0</accession>
<comment type="caution">
    <text evidence="4">The sequence shown here is derived from an EMBL/GenBank/DDBJ whole genome shotgun (WGS) entry which is preliminary data.</text>
</comment>
<organism evidence="4 5">
    <name type="scientific">Deinobacterium chartae</name>
    <dbReference type="NCBI Taxonomy" id="521158"/>
    <lineage>
        <taxon>Bacteria</taxon>
        <taxon>Thermotogati</taxon>
        <taxon>Deinococcota</taxon>
        <taxon>Deinococci</taxon>
        <taxon>Deinococcales</taxon>
        <taxon>Deinococcaceae</taxon>
        <taxon>Deinobacterium</taxon>
    </lineage>
</organism>
<evidence type="ECO:0000256" key="1">
    <source>
        <dbReference type="PROSITE-ProRule" id="PRU00339"/>
    </source>
</evidence>
<dbReference type="InterPro" id="IPR011990">
    <property type="entry name" value="TPR-like_helical_dom_sf"/>
</dbReference>
<proteinExistence type="predicted"/>
<feature type="domain" description="Bacterial transcriptional activator" evidence="3">
    <location>
        <begin position="875"/>
        <end position="1004"/>
    </location>
</feature>
<dbReference type="SMART" id="SM00028">
    <property type="entry name" value="TPR"/>
    <property type="match status" value="2"/>
</dbReference>
<dbReference type="AlphaFoldDB" id="A0A841HZA0"/>
<dbReference type="Gene3D" id="3.40.50.300">
    <property type="entry name" value="P-loop containing nucleotide triphosphate hydrolases"/>
    <property type="match status" value="1"/>
</dbReference>
<dbReference type="SMART" id="SM01043">
    <property type="entry name" value="BTAD"/>
    <property type="match status" value="1"/>
</dbReference>
<name>A0A841HZA0_9DEIO</name>
<feature type="region of interest" description="Disordered" evidence="2">
    <location>
        <begin position="1"/>
        <end position="20"/>
    </location>
</feature>
<evidence type="ECO:0000259" key="3">
    <source>
        <dbReference type="SMART" id="SM01043"/>
    </source>
</evidence>
<dbReference type="Gene3D" id="1.10.10.10">
    <property type="entry name" value="Winged helix-like DNA-binding domain superfamily/Winged helix DNA-binding domain"/>
    <property type="match status" value="1"/>
</dbReference>
<gene>
    <name evidence="4" type="ORF">HNR42_002296</name>
</gene>
<keyword evidence="5" id="KW-1185">Reference proteome</keyword>
<evidence type="ECO:0000313" key="5">
    <source>
        <dbReference type="Proteomes" id="UP000569951"/>
    </source>
</evidence>
<dbReference type="InterPro" id="IPR019734">
    <property type="entry name" value="TPR_rpt"/>
</dbReference>
<dbReference type="Pfam" id="PF25873">
    <property type="entry name" value="WHD_MalT"/>
    <property type="match status" value="1"/>
</dbReference>
<dbReference type="PANTHER" id="PTHR35807:SF2">
    <property type="entry name" value="TRANSCRIPTIONAL ACTIVATOR DOMAIN"/>
    <property type="match status" value="1"/>
</dbReference>
<dbReference type="PROSITE" id="PS50005">
    <property type="entry name" value="TPR"/>
    <property type="match status" value="1"/>
</dbReference>
<evidence type="ECO:0000313" key="4">
    <source>
        <dbReference type="EMBL" id="MBB6098861.1"/>
    </source>
</evidence>
<reference evidence="4 5" key="1">
    <citation type="submission" date="2020-08" db="EMBL/GenBank/DDBJ databases">
        <title>Genomic Encyclopedia of Type Strains, Phase IV (KMG-IV): sequencing the most valuable type-strain genomes for metagenomic binning, comparative biology and taxonomic classification.</title>
        <authorList>
            <person name="Goeker M."/>
        </authorList>
    </citation>
    <scope>NUCLEOTIDE SEQUENCE [LARGE SCALE GENOMIC DNA]</scope>
    <source>
        <strain evidence="4 5">DSM 21458</strain>
    </source>
</reference>
<dbReference type="InterPro" id="IPR051677">
    <property type="entry name" value="AfsR-DnrI-RedD_regulator"/>
</dbReference>
<keyword evidence="4" id="KW-0238">DNA-binding</keyword>